<feature type="transmembrane region" description="Helical" evidence="5">
    <location>
        <begin position="331"/>
        <end position="351"/>
    </location>
</feature>
<dbReference type="InterPro" id="IPR020846">
    <property type="entry name" value="MFS_dom"/>
</dbReference>
<dbReference type="SUPFAM" id="SSF103473">
    <property type="entry name" value="MFS general substrate transporter"/>
    <property type="match status" value="1"/>
</dbReference>
<keyword evidence="2 5" id="KW-0812">Transmembrane</keyword>
<dbReference type="Pfam" id="PF07690">
    <property type="entry name" value="MFS_1"/>
    <property type="match status" value="1"/>
</dbReference>
<dbReference type="Proteomes" id="UP000238312">
    <property type="component" value="Unassembled WGS sequence"/>
</dbReference>
<dbReference type="EMBL" id="PVNG01000005">
    <property type="protein sequence ID" value="PRX66922.1"/>
    <property type="molecule type" value="Genomic_DNA"/>
</dbReference>
<evidence type="ECO:0000313" key="7">
    <source>
        <dbReference type="EMBL" id="PRX66922.1"/>
    </source>
</evidence>
<evidence type="ECO:0000256" key="3">
    <source>
        <dbReference type="ARBA" id="ARBA00022989"/>
    </source>
</evidence>
<evidence type="ECO:0000259" key="6">
    <source>
        <dbReference type="PROSITE" id="PS50850"/>
    </source>
</evidence>
<accession>A0A2T0N434</accession>
<feature type="transmembrane region" description="Helical" evidence="5">
    <location>
        <begin position="102"/>
        <end position="126"/>
    </location>
</feature>
<dbReference type="Gene3D" id="1.20.1250.20">
    <property type="entry name" value="MFS general substrate transporter like domains"/>
    <property type="match status" value="1"/>
</dbReference>
<evidence type="ECO:0000256" key="5">
    <source>
        <dbReference type="SAM" id="Phobius"/>
    </source>
</evidence>
<comment type="subcellular location">
    <subcellularLocation>
        <location evidence="1">Cell membrane</location>
        <topology evidence="1">Multi-pass membrane protein</topology>
    </subcellularLocation>
</comment>
<dbReference type="PANTHER" id="PTHR23531:SF1">
    <property type="entry name" value="QUINOLENE RESISTANCE PROTEIN NORA"/>
    <property type="match status" value="1"/>
</dbReference>
<evidence type="ECO:0000256" key="1">
    <source>
        <dbReference type="ARBA" id="ARBA00004651"/>
    </source>
</evidence>
<dbReference type="AlphaFoldDB" id="A0A2T0N434"/>
<evidence type="ECO:0000256" key="4">
    <source>
        <dbReference type="ARBA" id="ARBA00023136"/>
    </source>
</evidence>
<keyword evidence="3 5" id="KW-1133">Transmembrane helix</keyword>
<comment type="caution">
    <text evidence="7">The sequence shown here is derived from an EMBL/GenBank/DDBJ whole genome shotgun (WGS) entry which is preliminary data.</text>
</comment>
<keyword evidence="8" id="KW-1185">Reference proteome</keyword>
<dbReference type="InterPro" id="IPR052714">
    <property type="entry name" value="MFS_Exporter"/>
</dbReference>
<dbReference type="PROSITE" id="PS50850">
    <property type="entry name" value="MFS"/>
    <property type="match status" value="1"/>
</dbReference>
<feature type="transmembrane region" description="Helical" evidence="5">
    <location>
        <begin position="78"/>
        <end position="96"/>
    </location>
</feature>
<feature type="transmembrane region" description="Helical" evidence="5">
    <location>
        <begin position="167"/>
        <end position="187"/>
    </location>
</feature>
<evidence type="ECO:0000313" key="8">
    <source>
        <dbReference type="Proteomes" id="UP000238312"/>
    </source>
</evidence>
<dbReference type="GO" id="GO:0005886">
    <property type="term" value="C:plasma membrane"/>
    <property type="evidence" value="ECO:0007669"/>
    <property type="project" value="UniProtKB-SubCell"/>
</dbReference>
<dbReference type="InterPro" id="IPR011701">
    <property type="entry name" value="MFS"/>
</dbReference>
<feature type="transmembrane region" description="Helical" evidence="5">
    <location>
        <begin position="297"/>
        <end position="319"/>
    </location>
</feature>
<dbReference type="InterPro" id="IPR036259">
    <property type="entry name" value="MFS_trans_sf"/>
</dbReference>
<feature type="domain" description="Major facilitator superfamily (MFS) profile" evidence="6">
    <location>
        <begin position="14"/>
        <end position="376"/>
    </location>
</feature>
<feature type="transmembrane region" description="Helical" evidence="5">
    <location>
        <begin position="138"/>
        <end position="161"/>
    </location>
</feature>
<gene>
    <name evidence="7" type="ORF">B0I32_105362</name>
</gene>
<feature type="transmembrane region" description="Helical" evidence="5">
    <location>
        <begin position="208"/>
        <end position="233"/>
    </location>
</feature>
<sequence length="385" mass="38200">MNVAASRPPIVTGALLVRMATVVASSIGFFLPFAVVPEYAERSSGATAAGAANAALLVTTVAVELAAPALVARIGYRWALGLGLLALGAPTLVLMASSDAAVVIAVSALRGVGFAITVVAGGALTAELVPASRRGEGLALVGLVSGVSALVGLPAGSWLAQVAGYDAVFAVTAAVPILSVLTVPFLPGRPAAAGRAAGVMAGLRTPSLMWPAAIFAASAAGTGILCTFVPLAVRGGPLWLAPAALLAQSATATLAKWVAGRAGDRRGHEGLLLPGLLLSAAGMAAVSLTSWSVSVMVGAAVFGAGFGVLQNATMTVMYARVRPEMFSTVSALWNAAYDSGMAAGAFAVGLLAPFTGYPPALLITAVLMAAVLPLVRNARRIPAAA</sequence>
<name>A0A2T0N434_9ACTN</name>
<dbReference type="PANTHER" id="PTHR23531">
    <property type="entry name" value="QUINOLENE RESISTANCE PROTEIN NORA"/>
    <property type="match status" value="1"/>
</dbReference>
<keyword evidence="4 5" id="KW-0472">Membrane</keyword>
<dbReference type="GO" id="GO:0022857">
    <property type="term" value="F:transmembrane transporter activity"/>
    <property type="evidence" value="ECO:0007669"/>
    <property type="project" value="InterPro"/>
</dbReference>
<organism evidence="7 8">
    <name type="scientific">Nonomuraea fuscirosea</name>
    <dbReference type="NCBI Taxonomy" id="1291556"/>
    <lineage>
        <taxon>Bacteria</taxon>
        <taxon>Bacillati</taxon>
        <taxon>Actinomycetota</taxon>
        <taxon>Actinomycetes</taxon>
        <taxon>Streptosporangiales</taxon>
        <taxon>Streptosporangiaceae</taxon>
        <taxon>Nonomuraea</taxon>
    </lineage>
</organism>
<protein>
    <submittedName>
        <fullName evidence="7">Putative MFS family arabinose efflux permease</fullName>
    </submittedName>
</protein>
<feature type="transmembrane region" description="Helical" evidence="5">
    <location>
        <begin position="357"/>
        <end position="375"/>
    </location>
</feature>
<dbReference type="RefSeq" id="WP_219911791.1">
    <property type="nucleotide sequence ID" value="NZ_PVNG01000005.1"/>
</dbReference>
<proteinExistence type="predicted"/>
<evidence type="ECO:0000256" key="2">
    <source>
        <dbReference type="ARBA" id="ARBA00022692"/>
    </source>
</evidence>
<feature type="transmembrane region" description="Helical" evidence="5">
    <location>
        <begin position="48"/>
        <end position="71"/>
    </location>
</feature>
<reference evidence="7 8" key="1">
    <citation type="submission" date="2018-03" db="EMBL/GenBank/DDBJ databases">
        <title>Genomic Encyclopedia of Type Strains, Phase III (KMG-III): the genomes of soil and plant-associated and newly described type strains.</title>
        <authorList>
            <person name="Whitman W."/>
        </authorList>
    </citation>
    <scope>NUCLEOTIDE SEQUENCE [LARGE SCALE GENOMIC DNA]</scope>
    <source>
        <strain evidence="7 8">CGMCC 4.7104</strain>
    </source>
</reference>
<feature type="transmembrane region" description="Helical" evidence="5">
    <location>
        <begin position="15"/>
        <end position="36"/>
    </location>
</feature>